<dbReference type="EC" id="3.1.1.45" evidence="2"/>
<sequence length="294" mass="31729">MEIKDTEWLSEPKNDSEAVSRRTVLTSALTAGFALAVQPVSAETIITDTAGLKAGMIKFKGADGVEVPAYYAVPAKVDPKKKPAVVLVVQEIFGVHEHIKDVCRRFAKQGYFAIAPELYVREGSVSDKPMNEIFPIVGKVPDAQVMTDLDAAVAYAASTGKADSSRVAITGFCWGGRIVWLYAAHNPKLKAGAAWYGRLVGQSNPLQPKSPTELAASIKAPILGLYGAKDRGIPLDSIEGMRAALKTAGNTKCEILVYPDSEHGFHADYRPSYNEKDAKDGFTKLLAWFKKNGA</sequence>
<proteinExistence type="predicted"/>
<keyword evidence="3" id="KW-1185">Reference proteome</keyword>
<protein>
    <submittedName>
        <fullName evidence="2">Carboxymethylenebutenolidase</fullName>
        <ecNumber evidence="2">3.1.1.45</ecNumber>
    </submittedName>
</protein>
<dbReference type="SUPFAM" id="SSF53474">
    <property type="entry name" value="alpha/beta-Hydrolases"/>
    <property type="match status" value="1"/>
</dbReference>
<keyword evidence="2" id="KW-0378">Hydrolase</keyword>
<dbReference type="RefSeq" id="WP_184197616.1">
    <property type="nucleotide sequence ID" value="NZ_JACHGW010000002.1"/>
</dbReference>
<dbReference type="PANTHER" id="PTHR46623">
    <property type="entry name" value="CARBOXYMETHYLENEBUTENOLIDASE-RELATED"/>
    <property type="match status" value="1"/>
</dbReference>
<comment type="caution">
    <text evidence="2">The sequence shown here is derived from an EMBL/GenBank/DDBJ whole genome shotgun (WGS) entry which is preliminary data.</text>
</comment>
<dbReference type="InterPro" id="IPR002925">
    <property type="entry name" value="Dienelactn_hydro"/>
</dbReference>
<dbReference type="Proteomes" id="UP000520814">
    <property type="component" value="Unassembled WGS sequence"/>
</dbReference>
<dbReference type="GO" id="GO:0008806">
    <property type="term" value="F:carboxymethylenebutenolidase activity"/>
    <property type="evidence" value="ECO:0007669"/>
    <property type="project" value="UniProtKB-EC"/>
</dbReference>
<dbReference type="AlphaFoldDB" id="A0A7W9SS41"/>
<dbReference type="Gene3D" id="3.40.50.1820">
    <property type="entry name" value="alpha/beta hydrolase"/>
    <property type="match status" value="1"/>
</dbReference>
<accession>A0A7W9SS41</accession>
<name>A0A7W9SS41_ARMRO</name>
<reference evidence="2 3" key="1">
    <citation type="submission" date="2020-08" db="EMBL/GenBank/DDBJ databases">
        <title>Genomic Encyclopedia of Type Strains, Phase IV (KMG-IV): sequencing the most valuable type-strain genomes for metagenomic binning, comparative biology and taxonomic classification.</title>
        <authorList>
            <person name="Goeker M."/>
        </authorList>
    </citation>
    <scope>NUCLEOTIDE SEQUENCE [LARGE SCALE GENOMIC DNA]</scope>
    <source>
        <strain evidence="2 3">DSM 23562</strain>
    </source>
</reference>
<dbReference type="InterPro" id="IPR051049">
    <property type="entry name" value="Dienelactone_hydrolase-like"/>
</dbReference>
<dbReference type="EMBL" id="JACHGW010000002">
    <property type="protein sequence ID" value="MBB6051218.1"/>
    <property type="molecule type" value="Genomic_DNA"/>
</dbReference>
<dbReference type="Pfam" id="PF01738">
    <property type="entry name" value="DLH"/>
    <property type="match status" value="1"/>
</dbReference>
<organism evidence="2 3">
    <name type="scientific">Armatimonas rosea</name>
    <dbReference type="NCBI Taxonomy" id="685828"/>
    <lineage>
        <taxon>Bacteria</taxon>
        <taxon>Bacillati</taxon>
        <taxon>Armatimonadota</taxon>
        <taxon>Armatimonadia</taxon>
        <taxon>Armatimonadales</taxon>
        <taxon>Armatimonadaceae</taxon>
        <taxon>Armatimonas</taxon>
    </lineage>
</organism>
<gene>
    <name evidence="2" type="ORF">HNQ39_003009</name>
</gene>
<evidence type="ECO:0000259" key="1">
    <source>
        <dbReference type="Pfam" id="PF01738"/>
    </source>
</evidence>
<evidence type="ECO:0000313" key="2">
    <source>
        <dbReference type="EMBL" id="MBB6051218.1"/>
    </source>
</evidence>
<evidence type="ECO:0000313" key="3">
    <source>
        <dbReference type="Proteomes" id="UP000520814"/>
    </source>
</evidence>
<dbReference type="InterPro" id="IPR029058">
    <property type="entry name" value="AB_hydrolase_fold"/>
</dbReference>
<feature type="domain" description="Dienelactone hydrolase" evidence="1">
    <location>
        <begin position="68"/>
        <end position="291"/>
    </location>
</feature>
<dbReference type="PANTHER" id="PTHR46623:SF6">
    <property type="entry name" value="ALPHA_BETA-HYDROLASES SUPERFAMILY PROTEIN"/>
    <property type="match status" value="1"/>
</dbReference>